<protein>
    <submittedName>
        <fullName evidence="4">NAD-dependent protein deacetylase, SIR2 family</fullName>
    </submittedName>
</protein>
<keyword evidence="5" id="KW-1185">Reference proteome</keyword>
<keyword evidence="2" id="KW-0862">Zinc</keyword>
<proteinExistence type="predicted"/>
<sequence>MNNWKTLETENDESRLLAGLIDEADAVVVGIGAGMSAANGFTYIGERFRKNFPDFIEKYNWFDMLQASLFEFPSRQEYWAFQSRFVELNYLDQPAGEGYIALRKMLEGKKYHVITTNADNAFYAADYDMDKVFYYQGEYILWQCSKFCHQKTYRHDDQIREMAKAQEDMEIPYELIPYCPKCDAPMEVNKRNADKGMVEDDDFERDREKYNAFLEENSTGKVLYLEIGVGYTTPQFIKHPFWRMTRSNEDALYVPMNQKSYRTPKAVRPKTVALAGDIQKNILNAYKQLTYEG</sequence>
<dbReference type="STRING" id="576118.SAMN05216216_101137"/>
<dbReference type="InterPro" id="IPR026590">
    <property type="entry name" value="Ssirtuin_cat_dom"/>
</dbReference>
<name>A0A1G9A787_9BACL</name>
<feature type="binding site" evidence="2">
    <location>
        <position position="179"/>
    </location>
    <ligand>
        <name>Zn(2+)</name>
        <dbReference type="ChEBI" id="CHEBI:29105"/>
    </ligand>
</feature>
<evidence type="ECO:0000313" key="5">
    <source>
        <dbReference type="Proteomes" id="UP000199008"/>
    </source>
</evidence>
<dbReference type="Gene3D" id="3.40.50.1220">
    <property type="entry name" value="TPP-binding domain"/>
    <property type="match status" value="1"/>
</dbReference>
<evidence type="ECO:0000259" key="3">
    <source>
        <dbReference type="PROSITE" id="PS50305"/>
    </source>
</evidence>
<accession>A0A1G9A787</accession>
<dbReference type="PROSITE" id="PS50305">
    <property type="entry name" value="SIRTUIN"/>
    <property type="match status" value="1"/>
</dbReference>
<dbReference type="OrthoDB" id="394960at2"/>
<feature type="domain" description="Deacetylase sirtuin-type" evidence="3">
    <location>
        <begin position="7"/>
        <end position="293"/>
    </location>
</feature>
<reference evidence="5" key="1">
    <citation type="submission" date="2016-10" db="EMBL/GenBank/DDBJ databases">
        <authorList>
            <person name="Varghese N."/>
            <person name="Submissions S."/>
        </authorList>
    </citation>
    <scope>NUCLEOTIDE SEQUENCE [LARGE SCALE GENOMIC DNA]</scope>
    <source>
        <strain evidence="5">CGMCC 1.8895</strain>
    </source>
</reference>
<dbReference type="EMBL" id="FNFY01000001">
    <property type="protein sequence ID" value="SDK23111.1"/>
    <property type="molecule type" value="Genomic_DNA"/>
</dbReference>
<evidence type="ECO:0000256" key="2">
    <source>
        <dbReference type="PROSITE-ProRule" id="PRU00236"/>
    </source>
</evidence>
<organism evidence="4 5">
    <name type="scientific">Lacicoccus qingdaonensis</name>
    <dbReference type="NCBI Taxonomy" id="576118"/>
    <lineage>
        <taxon>Bacteria</taxon>
        <taxon>Bacillati</taxon>
        <taxon>Bacillota</taxon>
        <taxon>Bacilli</taxon>
        <taxon>Bacillales</taxon>
        <taxon>Salinicoccaceae</taxon>
        <taxon>Lacicoccus</taxon>
    </lineage>
</organism>
<feature type="binding site" evidence="2">
    <location>
        <position position="144"/>
    </location>
    <ligand>
        <name>Zn(2+)</name>
        <dbReference type="ChEBI" id="CHEBI:29105"/>
    </ligand>
</feature>
<dbReference type="GO" id="GO:0046872">
    <property type="term" value="F:metal ion binding"/>
    <property type="evidence" value="ECO:0007669"/>
    <property type="project" value="UniProtKB-KW"/>
</dbReference>
<evidence type="ECO:0000256" key="1">
    <source>
        <dbReference type="ARBA" id="ARBA00023027"/>
    </source>
</evidence>
<keyword evidence="1" id="KW-0520">NAD</keyword>
<feature type="binding site" evidence="2">
    <location>
        <position position="148"/>
    </location>
    <ligand>
        <name>Zn(2+)</name>
        <dbReference type="ChEBI" id="CHEBI:29105"/>
    </ligand>
</feature>
<dbReference type="RefSeq" id="WP_092983679.1">
    <property type="nucleotide sequence ID" value="NZ_FNFY01000001.1"/>
</dbReference>
<dbReference type="InterPro" id="IPR029035">
    <property type="entry name" value="DHS-like_NAD/FAD-binding_dom"/>
</dbReference>
<evidence type="ECO:0000313" key="4">
    <source>
        <dbReference type="EMBL" id="SDK23111.1"/>
    </source>
</evidence>
<comment type="caution">
    <text evidence="2">Lacks conserved residue(s) required for the propagation of feature annotation.</text>
</comment>
<gene>
    <name evidence="4" type="ORF">SAMN05216216_101137</name>
</gene>
<dbReference type="SUPFAM" id="SSF52467">
    <property type="entry name" value="DHS-like NAD/FAD-binding domain"/>
    <property type="match status" value="1"/>
</dbReference>
<dbReference type="Proteomes" id="UP000199008">
    <property type="component" value="Unassembled WGS sequence"/>
</dbReference>
<keyword evidence="2" id="KW-0479">Metal-binding</keyword>
<dbReference type="AlphaFoldDB" id="A0A1G9A787"/>
<feature type="binding site" evidence="2">
    <location>
        <position position="182"/>
    </location>
    <ligand>
        <name>Zn(2+)</name>
        <dbReference type="ChEBI" id="CHEBI:29105"/>
    </ligand>
</feature>